<dbReference type="Pfam" id="PF03480">
    <property type="entry name" value="DctP"/>
    <property type="match status" value="1"/>
</dbReference>
<organism evidence="3 4">
    <name type="scientific">Halanaerobium praevalens (strain ATCC 33744 / DSM 2228 / GSL)</name>
    <dbReference type="NCBI Taxonomy" id="572479"/>
    <lineage>
        <taxon>Bacteria</taxon>
        <taxon>Bacillati</taxon>
        <taxon>Bacillota</taxon>
        <taxon>Clostridia</taxon>
        <taxon>Halanaerobiales</taxon>
        <taxon>Halanaerobiaceae</taxon>
        <taxon>Halanaerobium</taxon>
    </lineage>
</organism>
<dbReference type="eggNOG" id="COG1638">
    <property type="taxonomic scope" value="Bacteria"/>
</dbReference>
<protein>
    <submittedName>
        <fullName evidence="3">Extracellular solute-binding protein, family 7</fullName>
    </submittedName>
</protein>
<dbReference type="PATRIC" id="fig|572479.3.peg.34"/>
<dbReference type="KEGG" id="hpk:Hprae_0033"/>
<dbReference type="PANTHER" id="PTHR33376">
    <property type="match status" value="1"/>
</dbReference>
<dbReference type="PANTHER" id="PTHR33376:SF3">
    <property type="entry name" value="C4-DICARBOXYLATE-BINDING PROTEIN"/>
    <property type="match status" value="1"/>
</dbReference>
<accession>E3DLL4</accession>
<dbReference type="AlphaFoldDB" id="E3DLL4"/>
<dbReference type="RefSeq" id="WP_014552229.1">
    <property type="nucleotide sequence ID" value="NC_017455.1"/>
</dbReference>
<dbReference type="HOGENOM" id="CLU_036176_1_3_9"/>
<dbReference type="NCBIfam" id="NF037995">
    <property type="entry name" value="TRAP_S1"/>
    <property type="match status" value="1"/>
</dbReference>
<dbReference type="Gene3D" id="3.40.190.170">
    <property type="entry name" value="Bacterial extracellular solute-binding protein, family 7"/>
    <property type="match status" value="1"/>
</dbReference>
<reference evidence="4" key="1">
    <citation type="submission" date="2010-10" db="EMBL/GenBank/DDBJ databases">
        <title>The complete genome of Halanaerobium praevalens DSM 2228.</title>
        <authorList>
            <consortium name="US DOE Joint Genome Institute (JGI-PGF)"/>
            <person name="Lucas S."/>
            <person name="Copeland A."/>
            <person name="Lapidus A."/>
            <person name="Glavina del Rio T."/>
            <person name="Dalin E."/>
            <person name="Tice H."/>
            <person name="Bruce D."/>
            <person name="Goodwin L."/>
            <person name="Pitluck S."/>
            <person name="Kyrpides N."/>
            <person name="Mavromatis K."/>
            <person name="Ivanova N."/>
            <person name="Ovchinnikova G."/>
            <person name="Chertkov O."/>
            <person name="Detter J.C."/>
            <person name="Han C."/>
            <person name="Larimer F."/>
            <person name="Land M."/>
            <person name="Hauser L."/>
            <person name="Markowitz V."/>
            <person name="Cheng J.-F."/>
            <person name="Hugenholtz P."/>
            <person name="Woyke T."/>
            <person name="Wu D."/>
            <person name="Tindall B."/>
            <person name="Pomrenke H.G."/>
            <person name="Brambilla E."/>
            <person name="Klenk H.-P."/>
            <person name="Eisen J.A."/>
        </authorList>
    </citation>
    <scope>NUCLEOTIDE SEQUENCE [LARGE SCALE GENOMIC DNA]</scope>
    <source>
        <strain evidence="4">ATCC 33744 / DSM 2228 / GSL</strain>
    </source>
</reference>
<dbReference type="GO" id="GO:0055085">
    <property type="term" value="P:transmembrane transport"/>
    <property type="evidence" value="ECO:0007669"/>
    <property type="project" value="InterPro"/>
</dbReference>
<proteinExistence type="predicted"/>
<dbReference type="EMBL" id="CP002175">
    <property type="protein sequence ID" value="ADO76194.1"/>
    <property type="molecule type" value="Genomic_DNA"/>
</dbReference>
<reference evidence="3 4" key="2">
    <citation type="journal article" date="2011" name="Stand. Genomic Sci.">
        <title>Complete genome sequence of the extremely halophilic Halanaerobium praevalens type strain (GSL).</title>
        <authorList>
            <person name="Ivanova N."/>
            <person name="Sikorski J."/>
            <person name="Chertkov O."/>
            <person name="Nolan M."/>
            <person name="Lucas S."/>
            <person name="Hammon N."/>
            <person name="Deshpande S."/>
            <person name="Cheng J.F."/>
            <person name="Tapia R."/>
            <person name="Han C."/>
            <person name="Goodwin L."/>
            <person name="Pitluck S."/>
            <person name="Huntemann M."/>
            <person name="Liolios K."/>
            <person name="Pagani I."/>
            <person name="Mavromatis K."/>
            <person name="Ovchinikova G."/>
            <person name="Pati A."/>
            <person name="Chen A."/>
            <person name="Palaniappan K."/>
            <person name="Land M."/>
            <person name="Hauser L."/>
            <person name="Brambilla E.M."/>
            <person name="Kannan K.P."/>
            <person name="Rohde M."/>
            <person name="Tindall B.J."/>
            <person name="Goker M."/>
            <person name="Detter J.C."/>
            <person name="Woyke T."/>
            <person name="Bristow J."/>
            <person name="Eisen J.A."/>
            <person name="Markowitz V."/>
            <person name="Hugenholtz P."/>
            <person name="Kyrpides N.C."/>
            <person name="Klenk H.P."/>
            <person name="Lapidus A."/>
        </authorList>
    </citation>
    <scope>NUCLEOTIDE SEQUENCE [LARGE SCALE GENOMIC DNA]</scope>
    <source>
        <strain evidence="4">ATCC 33744 / DSM 2228 / GSL</strain>
    </source>
</reference>
<dbReference type="InterPro" id="IPR038404">
    <property type="entry name" value="TRAP_DctP_sf"/>
</dbReference>
<dbReference type="Proteomes" id="UP000006866">
    <property type="component" value="Chromosome"/>
</dbReference>
<keyword evidence="4" id="KW-1185">Reference proteome</keyword>
<evidence type="ECO:0000313" key="3">
    <source>
        <dbReference type="EMBL" id="ADO76194.1"/>
    </source>
</evidence>
<name>E3DLL4_HALPG</name>
<evidence type="ECO:0000256" key="1">
    <source>
        <dbReference type="ARBA" id="ARBA00022729"/>
    </source>
</evidence>
<feature type="signal peptide" evidence="2">
    <location>
        <begin position="1"/>
        <end position="25"/>
    </location>
</feature>
<dbReference type="InterPro" id="IPR018389">
    <property type="entry name" value="DctP_fam"/>
</dbReference>
<feature type="chain" id="PRO_5003168374" evidence="2">
    <location>
        <begin position="26"/>
        <end position="339"/>
    </location>
</feature>
<keyword evidence="1 2" id="KW-0732">Signal</keyword>
<evidence type="ECO:0000313" key="4">
    <source>
        <dbReference type="Proteomes" id="UP000006866"/>
    </source>
</evidence>
<dbReference type="OrthoDB" id="9815946at2"/>
<dbReference type="STRING" id="572479.Hprae_0033"/>
<gene>
    <name evidence="3" type="ordered locus">Hprae_0033</name>
</gene>
<evidence type="ECO:0000256" key="2">
    <source>
        <dbReference type="SAM" id="SignalP"/>
    </source>
</evidence>
<sequence>MKKITLTLAVLLILGTVIFGGTALAADDYDITIRLSHVFHPDEDLSIVIENVTERIKEKTDGDVNIIVFPNNQIASYKDGVEQVIRGANFISAEDPTYIGDYVPDFTALVGPMLYDSYDEYLAMTKTELVQDLKKEAEEEHNIKILSLDYIFGFRNLITDQVIRTPEDLEGIKLRVPGSQLFIDTLNAMGANSTPLPWGETISALQQGVVDGIEGTEFTNLADGIYEIKKNVATTRHFLGTLGIYISADVWDEMPAEYRTIVQEEFDKGSLELVNRLKNSHAEVVSELEANGVKFNSVDREAFVEATEHIYDEFPGFSPDIYQRLQSELEIIREDLENK</sequence>
<dbReference type="CDD" id="cd13669">
    <property type="entry name" value="PBP2_TRAP_TM0322_like"/>
    <property type="match status" value="1"/>
</dbReference>